<dbReference type="Pfam" id="PF24034">
    <property type="entry name" value="DUF7343"/>
    <property type="match status" value="1"/>
</dbReference>
<proteinExistence type="predicted"/>
<name>A0ABD5V8S4_9EURY</name>
<evidence type="ECO:0000313" key="4">
    <source>
        <dbReference type="Proteomes" id="UP001596312"/>
    </source>
</evidence>
<dbReference type="SUPFAM" id="SSF46785">
    <property type="entry name" value="Winged helix' DNA-binding domain"/>
    <property type="match status" value="1"/>
</dbReference>
<dbReference type="AlphaFoldDB" id="A0ABD5V8S4"/>
<gene>
    <name evidence="3" type="ORF">ACFQGH_10280</name>
</gene>
<organism evidence="3 4">
    <name type="scientific">Halalkalicoccus tibetensis</name>
    <dbReference type="NCBI Taxonomy" id="175632"/>
    <lineage>
        <taxon>Archaea</taxon>
        <taxon>Methanobacteriati</taxon>
        <taxon>Methanobacteriota</taxon>
        <taxon>Stenosarchaea group</taxon>
        <taxon>Halobacteria</taxon>
        <taxon>Halobacteriales</taxon>
        <taxon>Halococcaceae</taxon>
        <taxon>Halalkalicoccus</taxon>
    </lineage>
</organism>
<feature type="compositionally biased region" description="Basic and acidic residues" evidence="1">
    <location>
        <begin position="10"/>
        <end position="22"/>
    </location>
</feature>
<comment type="caution">
    <text evidence="3">The sequence shown here is derived from an EMBL/GenBank/DDBJ whole genome shotgun (WGS) entry which is preliminary data.</text>
</comment>
<keyword evidence="4" id="KW-1185">Reference proteome</keyword>
<evidence type="ECO:0000256" key="1">
    <source>
        <dbReference type="SAM" id="MobiDB-lite"/>
    </source>
</evidence>
<dbReference type="RefSeq" id="WP_390220879.1">
    <property type="nucleotide sequence ID" value="NZ_JBBMXV010000003.1"/>
</dbReference>
<sequence length="186" mass="19511">MALTTPRAGSTDDRTPVADRRVRPGSNACTGSSARAYAGIGIGISVLQFDFGADCMVALMVGLLGGMLAGMALTQFHEPDDPEPLAAAQTHAASMAPIETTPPDEALEDPALTDEERIVRLLASNNGRMKQTRIVEETGWSKAKVSRLLSAMAEDGEITKLTVGRENIIFLGSPDGVYTPSDGPPG</sequence>
<dbReference type="InterPro" id="IPR036388">
    <property type="entry name" value="WH-like_DNA-bd_sf"/>
</dbReference>
<feature type="region of interest" description="Disordered" evidence="1">
    <location>
        <begin position="90"/>
        <end position="110"/>
    </location>
</feature>
<protein>
    <submittedName>
        <fullName evidence="3">Helix-turn-helix transcriptional regulator</fullName>
    </submittedName>
</protein>
<dbReference type="Proteomes" id="UP001596312">
    <property type="component" value="Unassembled WGS sequence"/>
</dbReference>
<accession>A0ABD5V8S4</accession>
<feature type="domain" description="DUF7343" evidence="2">
    <location>
        <begin position="112"/>
        <end position="171"/>
    </location>
</feature>
<evidence type="ECO:0000259" key="2">
    <source>
        <dbReference type="Pfam" id="PF24034"/>
    </source>
</evidence>
<evidence type="ECO:0000313" key="3">
    <source>
        <dbReference type="EMBL" id="MFC6905580.1"/>
    </source>
</evidence>
<dbReference type="InterPro" id="IPR055767">
    <property type="entry name" value="DUF7343"/>
</dbReference>
<feature type="region of interest" description="Disordered" evidence="1">
    <location>
        <begin position="1"/>
        <end position="26"/>
    </location>
</feature>
<dbReference type="InterPro" id="IPR036390">
    <property type="entry name" value="WH_DNA-bd_sf"/>
</dbReference>
<reference evidence="3 4" key="1">
    <citation type="journal article" date="2019" name="Int. J. Syst. Evol. Microbiol.">
        <title>The Global Catalogue of Microorganisms (GCM) 10K type strain sequencing project: providing services to taxonomists for standard genome sequencing and annotation.</title>
        <authorList>
            <consortium name="The Broad Institute Genomics Platform"/>
            <consortium name="The Broad Institute Genome Sequencing Center for Infectious Disease"/>
            <person name="Wu L."/>
            <person name="Ma J."/>
        </authorList>
    </citation>
    <scope>NUCLEOTIDE SEQUENCE [LARGE SCALE GENOMIC DNA]</scope>
    <source>
        <strain evidence="3 4">CGMCC 1.3240</strain>
    </source>
</reference>
<dbReference type="EMBL" id="JBHSXQ010000003">
    <property type="protein sequence ID" value="MFC6905580.1"/>
    <property type="molecule type" value="Genomic_DNA"/>
</dbReference>
<dbReference type="Gene3D" id="1.10.10.10">
    <property type="entry name" value="Winged helix-like DNA-binding domain superfamily/Winged helix DNA-binding domain"/>
    <property type="match status" value="1"/>
</dbReference>